<accession>A0A6G1ZLC7</accession>
<feature type="transmembrane region" description="Helical" evidence="1">
    <location>
        <begin position="6"/>
        <end position="22"/>
    </location>
</feature>
<evidence type="ECO:0000313" key="2">
    <source>
        <dbReference type="EMBL" id="MRY14766.1"/>
    </source>
</evidence>
<keyword evidence="1" id="KW-1133">Transmembrane helix</keyword>
<dbReference type="EMBL" id="WKLP01000066">
    <property type="protein sequence ID" value="MRY14766.1"/>
    <property type="molecule type" value="Genomic_DNA"/>
</dbReference>
<evidence type="ECO:0000256" key="1">
    <source>
        <dbReference type="SAM" id="Phobius"/>
    </source>
</evidence>
<protein>
    <submittedName>
        <fullName evidence="2">Uncharacterized protein</fullName>
    </submittedName>
</protein>
<reference evidence="2" key="1">
    <citation type="journal article" date="2019" name="Nat. Med.">
        <title>A library of human gut bacterial isolates paired with longitudinal multiomics data enables mechanistic microbiome research.</title>
        <authorList>
            <person name="Poyet M."/>
            <person name="Groussin M."/>
            <person name="Gibbons S.M."/>
            <person name="Avila-Pacheco J."/>
            <person name="Jiang X."/>
            <person name="Kearney S.M."/>
            <person name="Perrotta A.R."/>
            <person name="Berdy B."/>
            <person name="Zhao S."/>
            <person name="Lieberman T.D."/>
            <person name="Swanson P.K."/>
            <person name="Smith M."/>
            <person name="Roesemann S."/>
            <person name="Alexander J.E."/>
            <person name="Rich S.A."/>
            <person name="Livny J."/>
            <person name="Vlamakis H."/>
            <person name="Clish C."/>
            <person name="Bullock K."/>
            <person name="Deik A."/>
            <person name="Scott J."/>
            <person name="Pierce K.A."/>
            <person name="Xavier R.J."/>
            <person name="Alm E.J."/>
        </authorList>
    </citation>
    <scope>NUCLEOTIDE SEQUENCE</scope>
    <source>
        <strain evidence="2">BIOML-A4</strain>
    </source>
</reference>
<organism evidence="2">
    <name type="scientific">Parabacteroides goldsteinii</name>
    <dbReference type="NCBI Taxonomy" id="328812"/>
    <lineage>
        <taxon>Bacteria</taxon>
        <taxon>Pseudomonadati</taxon>
        <taxon>Bacteroidota</taxon>
        <taxon>Bacteroidia</taxon>
        <taxon>Bacteroidales</taxon>
        <taxon>Tannerellaceae</taxon>
        <taxon>Parabacteroides</taxon>
    </lineage>
</organism>
<dbReference type="RefSeq" id="WP_154278251.1">
    <property type="nucleotide sequence ID" value="NZ_WKLJ01000072.1"/>
</dbReference>
<keyword evidence="1" id="KW-0472">Membrane</keyword>
<gene>
    <name evidence="2" type="ORF">GKE01_25440</name>
</gene>
<sequence length="101" mass="11792">MTTVIIILSTMAILAVLLYKPIKVRKERDLRLYCFMKANRHEEALDLYDFLSKKGDRKLRKKLTKICLNGGKNYAELVLYYINHGRYPPIPDPEDTSESKT</sequence>
<proteinExistence type="predicted"/>
<dbReference type="AlphaFoldDB" id="A0A6G1ZLC7"/>
<name>A0A6G1ZLC7_9BACT</name>
<comment type="caution">
    <text evidence="2">The sequence shown here is derived from an EMBL/GenBank/DDBJ whole genome shotgun (WGS) entry which is preliminary data.</text>
</comment>
<keyword evidence="1" id="KW-0812">Transmembrane</keyword>